<sequence>MSQYNHFAKDLDTAFKEAREKYTAAYNAVEQARKAMQDAGTDAMKKQIVTLQLQDAETNLRKEAVRIWAEFDAKAANLRRALEKEVQTSNLADPSAIDNNALELMKTGILTVDDYFGFADRYDKNPTMLKLIGHYAKEAADNADSTKDRVALFCLARDCARGMGTTLRAWDEMIGVANYCSGRGGNGQRRDSPGVTLSMGEWWEQLSGDFVESF</sequence>
<dbReference type="EMBL" id="BK014897">
    <property type="protein sequence ID" value="DAD81203.1"/>
    <property type="molecule type" value="Genomic_DNA"/>
</dbReference>
<evidence type="ECO:0000313" key="1">
    <source>
        <dbReference type="EMBL" id="DAD81203.1"/>
    </source>
</evidence>
<proteinExistence type="predicted"/>
<name>A0A8S5MH09_9VIRU</name>
<accession>A0A8S5MH09</accession>
<organism evidence="1">
    <name type="scientific">Phage sp. ctrsQ3</name>
    <dbReference type="NCBI Taxonomy" id="2826752"/>
    <lineage>
        <taxon>Viruses</taxon>
    </lineage>
</organism>
<reference evidence="1" key="1">
    <citation type="journal article" date="2021" name="Proc. Natl. Acad. Sci. U.S.A.">
        <title>A Catalog of Tens of Thousands of Viruses from Human Metagenomes Reveals Hidden Associations with Chronic Diseases.</title>
        <authorList>
            <person name="Tisza M.J."/>
            <person name="Buck C.B."/>
        </authorList>
    </citation>
    <scope>NUCLEOTIDE SEQUENCE</scope>
    <source>
        <strain evidence="1">CtrsQ3</strain>
    </source>
</reference>
<protein>
    <submittedName>
        <fullName evidence="1">Uncharacterized protein</fullName>
    </submittedName>
</protein>